<dbReference type="CDD" id="cd07505">
    <property type="entry name" value="HAD_BPGM-like"/>
    <property type="match status" value="1"/>
</dbReference>
<dbReference type="GO" id="GO:0008967">
    <property type="term" value="F:phosphoglycolate phosphatase activity"/>
    <property type="evidence" value="ECO:0007669"/>
    <property type="project" value="TreeGrafter"/>
</dbReference>
<dbReference type="Gene3D" id="1.10.150.240">
    <property type="entry name" value="Putative phosphatase, domain 2"/>
    <property type="match status" value="1"/>
</dbReference>
<dbReference type="InterPro" id="IPR050155">
    <property type="entry name" value="HAD-like_hydrolase_sf"/>
</dbReference>
<dbReference type="AlphaFoldDB" id="A0A4V0H9F4"/>
<sequence length="212" mass="23982">MYQAIIFDMDGVIFDTEDFYLERRKQFLDNHGLSIAHMEAKEFIGGNLQQVWQKLLSQNTVKLDAKVIQEDYEAYKEKHPAPYSDLLFPQVKLILKQLRDKGYKLALASNSQTRDVHRALTSSEIMSYFDLVLGREDVVNAKPNPEIYKKAAQLLEVDKEAILVVEDSEKGIAAAKEAGITVLAIKDYRYGIDQSAANGQIDDLSGLLEVLK</sequence>
<protein>
    <submittedName>
        <fullName evidence="1">Haloacid dehalogenase</fullName>
        <ecNumber evidence="1">3.1.3.-</ecNumber>
    </submittedName>
</protein>
<dbReference type="OrthoDB" id="9797743at2"/>
<dbReference type="EC" id="3.1.3.-" evidence="1"/>
<dbReference type="Gene3D" id="3.40.50.1000">
    <property type="entry name" value="HAD superfamily/HAD-like"/>
    <property type="match status" value="1"/>
</dbReference>
<organism evidence="1 2">
    <name type="scientific">Streptococcus porcinus</name>
    <dbReference type="NCBI Taxonomy" id="1340"/>
    <lineage>
        <taxon>Bacteria</taxon>
        <taxon>Bacillati</taxon>
        <taxon>Bacillota</taxon>
        <taxon>Bacilli</taxon>
        <taxon>Lactobacillales</taxon>
        <taxon>Streptococcaceae</taxon>
        <taxon>Streptococcus</taxon>
    </lineage>
</organism>
<dbReference type="GO" id="GO:0005829">
    <property type="term" value="C:cytosol"/>
    <property type="evidence" value="ECO:0007669"/>
    <property type="project" value="TreeGrafter"/>
</dbReference>
<dbReference type="InterPro" id="IPR023198">
    <property type="entry name" value="PGP-like_dom2"/>
</dbReference>
<dbReference type="SFLD" id="SFLDG01129">
    <property type="entry name" value="C1.5:_HAD__Beta-PGM__Phosphata"/>
    <property type="match status" value="1"/>
</dbReference>
<reference evidence="1 2" key="1">
    <citation type="submission" date="2019-05" db="EMBL/GenBank/DDBJ databases">
        <authorList>
            <consortium name="Pathogen Informatics"/>
        </authorList>
    </citation>
    <scope>NUCLEOTIDE SEQUENCE [LARGE SCALE GENOMIC DNA]</scope>
    <source>
        <strain evidence="1 2">NCTC10924</strain>
    </source>
</reference>
<dbReference type="InterPro" id="IPR036412">
    <property type="entry name" value="HAD-like_sf"/>
</dbReference>
<dbReference type="EMBL" id="LR594052">
    <property type="protein sequence ID" value="VTT44748.1"/>
    <property type="molecule type" value="Genomic_DNA"/>
</dbReference>
<dbReference type="RefSeq" id="WP_003083989.1">
    <property type="nucleotide sequence ID" value="NZ_CP070236.1"/>
</dbReference>
<evidence type="ECO:0000313" key="1">
    <source>
        <dbReference type="EMBL" id="VTT44748.1"/>
    </source>
</evidence>
<dbReference type="InterPro" id="IPR023214">
    <property type="entry name" value="HAD_sf"/>
</dbReference>
<proteinExistence type="predicted"/>
<keyword evidence="1" id="KW-0378">Hydrolase</keyword>
<dbReference type="NCBIfam" id="TIGR01509">
    <property type="entry name" value="HAD-SF-IA-v3"/>
    <property type="match status" value="1"/>
</dbReference>
<dbReference type="InterPro" id="IPR006439">
    <property type="entry name" value="HAD-SF_hydro_IA"/>
</dbReference>
<dbReference type="SUPFAM" id="SSF56784">
    <property type="entry name" value="HAD-like"/>
    <property type="match status" value="1"/>
</dbReference>
<dbReference type="PANTHER" id="PTHR43434">
    <property type="entry name" value="PHOSPHOGLYCOLATE PHOSPHATASE"/>
    <property type="match status" value="1"/>
</dbReference>
<dbReference type="GO" id="GO:0006281">
    <property type="term" value="P:DNA repair"/>
    <property type="evidence" value="ECO:0007669"/>
    <property type="project" value="TreeGrafter"/>
</dbReference>
<name>A0A4V0H9F4_STRPO</name>
<gene>
    <name evidence="1" type="ORF">NCTC10924_01226</name>
</gene>
<dbReference type="InterPro" id="IPR041492">
    <property type="entry name" value="HAD_2"/>
</dbReference>
<dbReference type="PANTHER" id="PTHR43434:SF1">
    <property type="entry name" value="PHOSPHOGLYCOLATE PHOSPHATASE"/>
    <property type="match status" value="1"/>
</dbReference>
<dbReference type="NCBIfam" id="TIGR01549">
    <property type="entry name" value="HAD-SF-IA-v1"/>
    <property type="match status" value="1"/>
</dbReference>
<dbReference type="SFLD" id="SFLDS00003">
    <property type="entry name" value="Haloacid_Dehalogenase"/>
    <property type="match status" value="1"/>
</dbReference>
<dbReference type="Pfam" id="PF13419">
    <property type="entry name" value="HAD_2"/>
    <property type="match status" value="1"/>
</dbReference>
<dbReference type="SFLD" id="SFLDG01135">
    <property type="entry name" value="C1.5.6:_HAD__Beta-PGM__Phospha"/>
    <property type="match status" value="1"/>
</dbReference>
<accession>A0A4V0H9F4</accession>
<evidence type="ECO:0000313" key="2">
    <source>
        <dbReference type="Proteomes" id="UP000306241"/>
    </source>
</evidence>
<dbReference type="PRINTS" id="PR00413">
    <property type="entry name" value="HADHALOGNASE"/>
</dbReference>
<dbReference type="Proteomes" id="UP000306241">
    <property type="component" value="Chromosome"/>
</dbReference>